<dbReference type="Proteomes" id="UP000633418">
    <property type="component" value="Chromosome"/>
</dbReference>
<evidence type="ECO:0000256" key="1">
    <source>
        <dbReference type="ARBA" id="ARBA00022679"/>
    </source>
</evidence>
<evidence type="ECO:0000259" key="3">
    <source>
        <dbReference type="PROSITE" id="PS51186"/>
    </source>
</evidence>
<dbReference type="PROSITE" id="PS51186">
    <property type="entry name" value="GNAT"/>
    <property type="match status" value="1"/>
</dbReference>
<gene>
    <name evidence="4" type="ORF">HU772_002890</name>
</gene>
<organism evidence="4 5">
    <name type="scientific">Pseudomonas xantholysinigenes</name>
    <dbReference type="NCBI Taxonomy" id="2745490"/>
    <lineage>
        <taxon>Bacteria</taxon>
        <taxon>Pseudomonadati</taxon>
        <taxon>Pseudomonadota</taxon>
        <taxon>Gammaproteobacteria</taxon>
        <taxon>Pseudomonadales</taxon>
        <taxon>Pseudomonadaceae</taxon>
        <taxon>Pseudomonas</taxon>
    </lineage>
</organism>
<reference evidence="4 5" key="2">
    <citation type="journal article" date="2021" name="Microorganisms">
        <title>The Ever-Expanding Pseudomonas Genus: Description of 43 New Species and Partition of the Pseudomonas putida Group.</title>
        <authorList>
            <person name="Girard L."/>
            <person name="Lood C."/>
            <person name="Hofte M."/>
            <person name="Vandamme P."/>
            <person name="Rokni-Zadeh H."/>
            <person name="van Noort V."/>
            <person name="Lavigne R."/>
            <person name="De Mot R."/>
        </authorList>
    </citation>
    <scope>NUCLEOTIDE SEQUENCE [LARGE SCALE GENOMIC DNA]</scope>
    <source>
        <strain evidence="4 5">RW9S1A</strain>
    </source>
</reference>
<dbReference type="GO" id="GO:0016747">
    <property type="term" value="F:acyltransferase activity, transferring groups other than amino-acyl groups"/>
    <property type="evidence" value="ECO:0007669"/>
    <property type="project" value="InterPro"/>
</dbReference>
<dbReference type="PANTHER" id="PTHR43877">
    <property type="entry name" value="AMINOALKYLPHOSPHONATE N-ACETYLTRANSFERASE-RELATED-RELATED"/>
    <property type="match status" value="1"/>
</dbReference>
<dbReference type="Gene3D" id="3.40.630.30">
    <property type="match status" value="1"/>
</dbReference>
<proteinExistence type="predicted"/>
<dbReference type="Pfam" id="PF00583">
    <property type="entry name" value="Acetyltransf_1"/>
    <property type="match status" value="1"/>
</dbReference>
<protein>
    <submittedName>
        <fullName evidence="4">GNAT family N-acetyltransferase</fullName>
    </submittedName>
</protein>
<dbReference type="EMBL" id="CP077095">
    <property type="protein sequence ID" value="QXI39056.1"/>
    <property type="molecule type" value="Genomic_DNA"/>
</dbReference>
<dbReference type="AlphaFoldDB" id="A0A9E6PZ62"/>
<dbReference type="InterPro" id="IPR016181">
    <property type="entry name" value="Acyl_CoA_acyltransferase"/>
</dbReference>
<dbReference type="PANTHER" id="PTHR43877:SF1">
    <property type="entry name" value="ACETYLTRANSFERASE"/>
    <property type="match status" value="1"/>
</dbReference>
<dbReference type="InterPro" id="IPR000182">
    <property type="entry name" value="GNAT_dom"/>
</dbReference>
<dbReference type="KEGG" id="pxn:HU772_002890"/>
<dbReference type="SUPFAM" id="SSF55729">
    <property type="entry name" value="Acyl-CoA N-acyltransferases (Nat)"/>
    <property type="match status" value="1"/>
</dbReference>
<dbReference type="InterPro" id="IPR050832">
    <property type="entry name" value="Bact_Acetyltransf"/>
</dbReference>
<evidence type="ECO:0000313" key="5">
    <source>
        <dbReference type="Proteomes" id="UP000633418"/>
    </source>
</evidence>
<evidence type="ECO:0000313" key="4">
    <source>
        <dbReference type="EMBL" id="QXI39056.1"/>
    </source>
</evidence>
<accession>A0A9E6PZ62</accession>
<sequence>MIVVRGFEVQDAQPISDLFMRVYGEHYFYPQIYLPSVICHHNRTQQWQSVVALRGERIVGHALLWRSADDASCAELAMIVVDPQLRGRGIAGRMGRYLCDHARRQGMSVLTIKMVASHEWSQRLGDSLGFQVTGLLLDYVDSALCPRQRESAILGVLAFQAQPIPLTYTPVNAPEWIGPLQEHFGTVAPGFAVPGAEPTLTTIRENRLDVTLEHPTSGDAIELMRLPSKWLTHVQVRMDMNLPSVLPVLHRCGFVDTGLTLGTGRQWYWLLQRGFSNSSLQLHCPMARALQHAAQQRMALAKSG</sequence>
<keyword evidence="2" id="KW-0012">Acyltransferase</keyword>
<dbReference type="RefSeq" id="WP_186657308.1">
    <property type="nucleotide sequence ID" value="NZ_CP077095.1"/>
</dbReference>
<name>A0A9E6PZ62_9PSED</name>
<feature type="domain" description="N-acetyltransferase" evidence="3">
    <location>
        <begin position="2"/>
        <end position="151"/>
    </location>
</feature>
<keyword evidence="1" id="KW-0808">Transferase</keyword>
<dbReference type="CDD" id="cd04301">
    <property type="entry name" value="NAT_SF"/>
    <property type="match status" value="1"/>
</dbReference>
<evidence type="ECO:0000256" key="2">
    <source>
        <dbReference type="ARBA" id="ARBA00023315"/>
    </source>
</evidence>
<reference evidence="4 5" key="1">
    <citation type="journal article" date="2020" name="Microorganisms">
        <title>Reliable Identification of Environmental Pseudomonas Isolates Using the rpoD Gene.</title>
        <authorList>
            <consortium name="The Broad Institute Genome Sequencing Platform"/>
            <person name="Girard L."/>
            <person name="Lood C."/>
            <person name="Rokni-Zadeh H."/>
            <person name="van Noort V."/>
            <person name="Lavigne R."/>
            <person name="De Mot R."/>
        </authorList>
    </citation>
    <scope>NUCLEOTIDE SEQUENCE [LARGE SCALE GENOMIC DNA]</scope>
    <source>
        <strain evidence="4 5">RW9S1A</strain>
    </source>
</reference>
<keyword evidence="5" id="KW-1185">Reference proteome</keyword>